<reference evidence="2 3" key="1">
    <citation type="submission" date="2015-10" db="EMBL/GenBank/DDBJ databases">
        <title>Draft genome sequence of Salegentibacter salinarum KCTC 12975.</title>
        <authorList>
            <person name="Lin W."/>
            <person name="Zheng Q."/>
        </authorList>
    </citation>
    <scope>NUCLEOTIDE SEQUENCE [LARGE SCALE GENOMIC DNA]</scope>
    <source>
        <strain evidence="2 3">KCTC 12975</strain>
    </source>
</reference>
<evidence type="ECO:0000259" key="1">
    <source>
        <dbReference type="Pfam" id="PF00144"/>
    </source>
</evidence>
<name>A0A2N0TQL6_9FLAO</name>
<dbReference type="InterPro" id="IPR012338">
    <property type="entry name" value="Beta-lactam/transpept-like"/>
</dbReference>
<organism evidence="2 3">
    <name type="scientific">Salegentibacter salinarum</name>
    <dbReference type="NCBI Taxonomy" id="447422"/>
    <lineage>
        <taxon>Bacteria</taxon>
        <taxon>Pseudomonadati</taxon>
        <taxon>Bacteroidota</taxon>
        <taxon>Flavobacteriia</taxon>
        <taxon>Flavobacteriales</taxon>
        <taxon>Flavobacteriaceae</taxon>
        <taxon>Salegentibacter</taxon>
    </lineage>
</organism>
<accession>A0A2N0TQL6</accession>
<keyword evidence="3" id="KW-1185">Reference proteome</keyword>
<evidence type="ECO:0000313" key="2">
    <source>
        <dbReference type="EMBL" id="PKD17033.1"/>
    </source>
</evidence>
<evidence type="ECO:0000313" key="3">
    <source>
        <dbReference type="Proteomes" id="UP000232673"/>
    </source>
</evidence>
<gene>
    <name evidence="2" type="ORF">APR41_06255</name>
</gene>
<dbReference type="PANTHER" id="PTHR43283">
    <property type="entry name" value="BETA-LACTAMASE-RELATED"/>
    <property type="match status" value="1"/>
</dbReference>
<sequence length="463" mass="53561">MKKLLLLIPILISCSTTKEKTEYQHLLDYEGRYEYINQSTLNIVASELDTTLYAVVKKAKYPLNHISLDSFTNIQDIPVVFKRDKSNKVVGYETSGQSFQQITTDFEKMEVFPRKELFHKPDNYIYQKPKEISDGLKTGRLEEAFKNPEPIINMVKETIKGNYPDVHSILIYKDNKLVLEEYFYGYHKDTPHQLRSATKPFIGGILGIAVDKGFIKSEKEKLLPFFKNRYDKIANLDDRKRKLTIENFLMYRHGMDCENNNPESKGNEQAMMQSNDWVKYTLDLPMFTEPGKFSSYCTGCALTLGRLIEIGTKQNIEDFAKENLFGPLGIENYDWTFEPNQASSETFSQMSIRPRDLIKLAKMYKDGGKWEGEQIISQSWVDKTFDMEDGDYGYLWEHKYIVIDGHQYNSYLASGNGGQKINIWPELDMITVFTGGNYNSYVLYGKSTPPNDMIPKYILNAVE</sequence>
<protein>
    <submittedName>
        <fullName evidence="2">6-aminohexanoate hydrolase</fullName>
    </submittedName>
</protein>
<dbReference type="GO" id="GO:0016787">
    <property type="term" value="F:hydrolase activity"/>
    <property type="evidence" value="ECO:0007669"/>
    <property type="project" value="UniProtKB-KW"/>
</dbReference>
<dbReference type="InterPro" id="IPR050789">
    <property type="entry name" value="Diverse_Enzym_Activities"/>
</dbReference>
<dbReference type="STRING" id="447422.SAMN05660903_01274"/>
<dbReference type="OrthoDB" id="9773047at2"/>
<proteinExistence type="predicted"/>
<feature type="domain" description="Beta-lactamase-related" evidence="1">
    <location>
        <begin position="168"/>
        <end position="379"/>
    </location>
</feature>
<dbReference type="Gene3D" id="3.40.710.10">
    <property type="entry name" value="DD-peptidase/beta-lactamase superfamily"/>
    <property type="match status" value="1"/>
</dbReference>
<dbReference type="AlphaFoldDB" id="A0A2N0TQL6"/>
<dbReference type="RefSeq" id="WP_079712390.1">
    <property type="nucleotide sequence ID" value="NZ_FUZC01000004.1"/>
</dbReference>
<dbReference type="SUPFAM" id="SSF56601">
    <property type="entry name" value="beta-lactamase/transpeptidase-like"/>
    <property type="match status" value="1"/>
</dbReference>
<dbReference type="Proteomes" id="UP000232673">
    <property type="component" value="Unassembled WGS sequence"/>
</dbReference>
<dbReference type="PANTHER" id="PTHR43283:SF7">
    <property type="entry name" value="BETA-LACTAMASE-RELATED DOMAIN-CONTAINING PROTEIN"/>
    <property type="match status" value="1"/>
</dbReference>
<dbReference type="Pfam" id="PF00144">
    <property type="entry name" value="Beta-lactamase"/>
    <property type="match status" value="1"/>
</dbReference>
<dbReference type="EMBL" id="LKTS01000044">
    <property type="protein sequence ID" value="PKD17033.1"/>
    <property type="molecule type" value="Genomic_DNA"/>
</dbReference>
<keyword evidence="2" id="KW-0378">Hydrolase</keyword>
<dbReference type="InterPro" id="IPR001466">
    <property type="entry name" value="Beta-lactam-related"/>
</dbReference>
<comment type="caution">
    <text evidence="2">The sequence shown here is derived from an EMBL/GenBank/DDBJ whole genome shotgun (WGS) entry which is preliminary data.</text>
</comment>